<evidence type="ECO:0000256" key="1">
    <source>
        <dbReference type="ARBA" id="ARBA00004196"/>
    </source>
</evidence>
<accession>A0AA95JC93</accession>
<proteinExistence type="inferred from homology"/>
<dbReference type="InterPro" id="IPR028082">
    <property type="entry name" value="Peripla_BP_I"/>
</dbReference>
<evidence type="ECO:0000259" key="4">
    <source>
        <dbReference type="Pfam" id="PF13407"/>
    </source>
</evidence>
<dbReference type="PANTHER" id="PTHR46847:SF1">
    <property type="entry name" value="D-ALLOSE-BINDING PERIPLASMIC PROTEIN-RELATED"/>
    <property type="match status" value="1"/>
</dbReference>
<evidence type="ECO:0000256" key="2">
    <source>
        <dbReference type="ARBA" id="ARBA00007639"/>
    </source>
</evidence>
<dbReference type="SUPFAM" id="SSF53822">
    <property type="entry name" value="Periplasmic binding protein-like I"/>
    <property type="match status" value="1"/>
</dbReference>
<organism evidence="5 6">
    <name type="scientific">Candidatus Cohnella colombiensis</name>
    <dbReference type="NCBI Taxonomy" id="3121368"/>
    <lineage>
        <taxon>Bacteria</taxon>
        <taxon>Bacillati</taxon>
        <taxon>Bacillota</taxon>
        <taxon>Bacilli</taxon>
        <taxon>Bacillales</taxon>
        <taxon>Paenibacillaceae</taxon>
        <taxon>Cohnella</taxon>
    </lineage>
</organism>
<comment type="similarity">
    <text evidence="2">Belongs to the bacterial solute-binding protein 2 family.</text>
</comment>
<dbReference type="PANTHER" id="PTHR46847">
    <property type="entry name" value="D-ALLOSE-BINDING PERIPLASMIC PROTEIN-RELATED"/>
    <property type="match status" value="1"/>
</dbReference>
<keyword evidence="3" id="KW-0732">Signal</keyword>
<evidence type="ECO:0000256" key="3">
    <source>
        <dbReference type="ARBA" id="ARBA00022729"/>
    </source>
</evidence>
<evidence type="ECO:0000313" key="6">
    <source>
        <dbReference type="Proteomes" id="UP001178662"/>
    </source>
</evidence>
<keyword evidence="6" id="KW-1185">Reference proteome</keyword>
<gene>
    <name evidence="5" type="ORF">P0Y55_05695</name>
</gene>
<protein>
    <submittedName>
        <fullName evidence="5">Substrate-binding domain-containing protein</fullName>
    </submittedName>
</protein>
<feature type="domain" description="Periplasmic binding protein" evidence="4">
    <location>
        <begin position="45"/>
        <end position="300"/>
    </location>
</feature>
<dbReference type="GO" id="GO:0030246">
    <property type="term" value="F:carbohydrate binding"/>
    <property type="evidence" value="ECO:0007669"/>
    <property type="project" value="UniProtKB-ARBA"/>
</dbReference>
<dbReference type="AlphaFoldDB" id="A0AA95JC93"/>
<dbReference type="Proteomes" id="UP001178662">
    <property type="component" value="Chromosome"/>
</dbReference>
<evidence type="ECO:0000313" key="5">
    <source>
        <dbReference type="EMBL" id="WEK56303.1"/>
    </source>
</evidence>
<dbReference type="EMBL" id="CP119317">
    <property type="protein sequence ID" value="WEK56303.1"/>
    <property type="molecule type" value="Genomic_DNA"/>
</dbReference>
<sequence>MMFYLLILTGLVLFYFTCVYLIKVLEVDINKPQSRELPDNSYRLVLITKELDTPFWDKVKYSAIAAGVRNGANVEVWGSYNGNEQEFLKLMEIAIASKVDGIIVQGLDTEEFKQLSMYKATEKGIPIITVANDVPINDSLRKTYVGSNHYEAGQMLARQLILDMGFAGKVIIMASDRQEQYQRERLNGILDVLNHYEHVKTEIIASGNSRERVVQAMNQIMNTQPNIDGFITTTASNASALIQELGKRSQVEPYYIYSFDDSPETLTLLQQGKIDAIISQSPEVMGSESVNLMVQWLNGTQLPLNPYGYYTDVRVMKAVASK</sequence>
<dbReference type="Pfam" id="PF13407">
    <property type="entry name" value="Peripla_BP_4"/>
    <property type="match status" value="1"/>
</dbReference>
<reference evidence="5" key="1">
    <citation type="submission" date="2023-03" db="EMBL/GenBank/DDBJ databases">
        <title>Andean soil-derived lignocellulolytic bacterial consortium as a source of novel taxa and putative plastic-active enzymes.</title>
        <authorList>
            <person name="Diaz-Garcia L."/>
            <person name="Chuvochina M."/>
            <person name="Feuerriegel G."/>
            <person name="Bunk B."/>
            <person name="Sproer C."/>
            <person name="Streit W.R."/>
            <person name="Rodriguez L.M."/>
            <person name="Overmann J."/>
            <person name="Jimenez D.J."/>
        </authorList>
    </citation>
    <scope>NUCLEOTIDE SEQUENCE</scope>
    <source>
        <strain evidence="5">MAG 2441</strain>
    </source>
</reference>
<dbReference type="Gene3D" id="3.40.50.2300">
    <property type="match status" value="2"/>
</dbReference>
<dbReference type="InterPro" id="IPR025997">
    <property type="entry name" value="SBP_2_dom"/>
</dbReference>
<dbReference type="GO" id="GO:0030313">
    <property type="term" value="C:cell envelope"/>
    <property type="evidence" value="ECO:0007669"/>
    <property type="project" value="UniProtKB-SubCell"/>
</dbReference>
<comment type="subcellular location">
    <subcellularLocation>
        <location evidence="1">Cell envelope</location>
    </subcellularLocation>
</comment>
<name>A0AA95JC93_9BACL</name>